<dbReference type="InterPro" id="IPR039750">
    <property type="entry name" value="DRC1/DRC2"/>
</dbReference>
<reference evidence="14 15" key="2">
    <citation type="journal article" date="2018" name="Plant J.">
        <title>The Physcomitrella patens chromosome-scale assembly reveals moss genome structure and evolution.</title>
        <authorList>
            <person name="Lang D."/>
            <person name="Ullrich K.K."/>
            <person name="Murat F."/>
            <person name="Fuchs J."/>
            <person name="Jenkins J."/>
            <person name="Haas F.B."/>
            <person name="Piednoel M."/>
            <person name="Gundlach H."/>
            <person name="Van Bel M."/>
            <person name="Meyberg R."/>
            <person name="Vives C."/>
            <person name="Morata J."/>
            <person name="Symeonidi A."/>
            <person name="Hiss M."/>
            <person name="Muchero W."/>
            <person name="Kamisugi Y."/>
            <person name="Saleh O."/>
            <person name="Blanc G."/>
            <person name="Decker E.L."/>
            <person name="van Gessel N."/>
            <person name="Grimwood J."/>
            <person name="Hayes R.D."/>
            <person name="Graham S.W."/>
            <person name="Gunter L.E."/>
            <person name="McDaniel S.F."/>
            <person name="Hoernstein S.N.W."/>
            <person name="Larsson A."/>
            <person name="Li F.W."/>
            <person name="Perroud P.F."/>
            <person name="Phillips J."/>
            <person name="Ranjan P."/>
            <person name="Rokshar D.S."/>
            <person name="Rothfels C.J."/>
            <person name="Schneider L."/>
            <person name="Shu S."/>
            <person name="Stevenson D.W."/>
            <person name="Thummler F."/>
            <person name="Tillich M."/>
            <person name="Villarreal Aguilar J.C."/>
            <person name="Widiez T."/>
            <person name="Wong G.K."/>
            <person name="Wymore A."/>
            <person name="Zhang Y."/>
            <person name="Zimmer A.D."/>
            <person name="Quatrano R.S."/>
            <person name="Mayer K.F.X."/>
            <person name="Goodstein D."/>
            <person name="Casacuberta J.M."/>
            <person name="Vandepoele K."/>
            <person name="Reski R."/>
            <person name="Cuming A.C."/>
            <person name="Tuskan G.A."/>
            <person name="Maumus F."/>
            <person name="Salse J."/>
            <person name="Schmutz J."/>
            <person name="Rensing S.A."/>
        </authorList>
    </citation>
    <scope>NUCLEOTIDE SEQUENCE [LARGE SCALE GENOMIC DNA]</scope>
    <source>
        <strain evidence="14 15">cv. Gransden 2004</strain>
    </source>
</reference>
<keyword evidence="15" id="KW-1185">Reference proteome</keyword>
<proteinExistence type="inferred from homology"/>
<keyword evidence="7" id="KW-0966">Cell projection</keyword>
<comment type="function">
    <text evidence="11">Component of the nexin-dynein regulatory complex (N-DRC), a key regulator of ciliary/flagellar motility which maintains the alignment and integrity of the distal axoneme and regulates microtubule sliding in motile axonemes. Plays a critical role in the assembly of N-DRC and also stabilizes the assembly of multiple inner dynein arms and radial spokes. Coassembles with DRC1 to form a central scaffold needed for assembly of the N-DRC and its attachment to the outer doublet microtubules.</text>
</comment>
<dbReference type="Gramene" id="Pp3c4_19280V3.2">
    <property type="protein sequence ID" value="Pp3c4_19280V3.2"/>
    <property type="gene ID" value="Pp3c4_19280"/>
</dbReference>
<organism evidence="14 15">
    <name type="scientific">Physcomitrium patens</name>
    <name type="common">Spreading-leaved earth moss</name>
    <name type="synonym">Physcomitrella patens</name>
    <dbReference type="NCBI Taxonomy" id="3218"/>
    <lineage>
        <taxon>Eukaryota</taxon>
        <taxon>Viridiplantae</taxon>
        <taxon>Streptophyta</taxon>
        <taxon>Embryophyta</taxon>
        <taxon>Bryophyta</taxon>
        <taxon>Bryophytina</taxon>
        <taxon>Bryopsida</taxon>
        <taxon>Funariidae</taxon>
        <taxon>Funariales</taxon>
        <taxon>Funariaceae</taxon>
        <taxon>Physcomitrium</taxon>
    </lineage>
</organism>
<comment type="similarity">
    <text evidence="9">Belongs to the DRC2 family.</text>
</comment>
<sequence length="638" mass="74424">MAPKKGKAPKKQKVSSFILADKLMSGVETKDLRNQSHERWGPLTEEEKKAKAEFEALKAVEMKKKAIRDRRTAIKQAMSYNAQPNDFMLFVKLCDELGGTNSKAFHFLNSLMVECKVEEEKRSTNSMLQIHNQWRSIMRSAKLKEQREDIDWLSKKHVHQVEVKDRVIGLYQMQMDESEAQYHAAQIKHLTMLDILIDLHHLGTMKMEEQFSEQLKSLEDSFVTERKLMTTGTEKQKKELKDIIAAMREEAEEIISERKQYFESSREELKSKNIVEYNMLKLSLEAGLEELERRIDHTHQSYLATTEANTVSFKNLVAKDEVVSRVIEQRMRNLIQLHEKLSYWRVRMINQGFVLHKNSRLQTPNNNKEWDTTNKKVKDEKEYLLSHYIHLKRLLDRIQHHEHNYLKEVSKNVLEAKNILLQKLTAVQRVQIMARRVARLETEHEKIFPFDPLHCSAIPLVPGVVLEQELDGDALVKRAERKNELGVGFLLKPGLLEAEPKAPAAEIGNKRFHWASWAVSDAGDEVEEINCMINFDKRFNKVKLDTLAIQMERNRLSKENTKLANGLRNYLNSATIPEHIKKQHNILVFLGEEDNLKPKQTLCYLFQAVHKKLKSPRMKPPPVYRPPPVKTPTYVEEF</sequence>
<evidence type="ECO:0000256" key="12">
    <source>
        <dbReference type="SAM" id="Coils"/>
    </source>
</evidence>
<dbReference type="GO" id="GO:0070286">
    <property type="term" value="P:axonemal dynein complex assembly"/>
    <property type="evidence" value="ECO:0000318"/>
    <property type="project" value="GO_Central"/>
</dbReference>
<evidence type="ECO:0000256" key="6">
    <source>
        <dbReference type="ARBA" id="ARBA00023212"/>
    </source>
</evidence>
<evidence type="ECO:0000256" key="11">
    <source>
        <dbReference type="ARBA" id="ARBA00045865"/>
    </source>
</evidence>
<evidence type="ECO:0000256" key="3">
    <source>
        <dbReference type="ARBA" id="ARBA00022846"/>
    </source>
</evidence>
<keyword evidence="6" id="KW-0206">Cytoskeleton</keyword>
<name>A0A7I4DKA4_PHYPA</name>
<dbReference type="InParanoid" id="A0A7I4DKA4"/>
<evidence type="ECO:0000256" key="9">
    <source>
        <dbReference type="ARBA" id="ARBA00038424"/>
    </source>
</evidence>
<dbReference type="Pfam" id="PF14772">
    <property type="entry name" value="NYD-SP28"/>
    <property type="match status" value="1"/>
</dbReference>
<dbReference type="PANTHER" id="PTHR21625">
    <property type="entry name" value="NYD-SP28 PROTEIN"/>
    <property type="match status" value="1"/>
</dbReference>
<dbReference type="AlphaFoldDB" id="A0A7I4DKA4"/>
<dbReference type="GO" id="GO:0060285">
    <property type="term" value="P:cilium-dependent cell motility"/>
    <property type="evidence" value="ECO:0000318"/>
    <property type="project" value="GO_Central"/>
</dbReference>
<evidence type="ECO:0000313" key="14">
    <source>
        <dbReference type="EnsemblPlants" id="Pp3c4_19280V3.2"/>
    </source>
</evidence>
<comment type="subcellular location">
    <subcellularLocation>
        <location evidence="1">Cytoplasm</location>
        <location evidence="1">Cytoskeleton</location>
        <location evidence="1">Flagellum axoneme</location>
    </subcellularLocation>
    <subcellularLocation>
        <location evidence="8">Cytoplasm</location>
        <location evidence="8">Cytoskeleton</location>
        <location evidence="8">Flagellum basal body</location>
    </subcellularLocation>
</comment>
<feature type="domain" description="Dynein regulatory complex protein 1/2 N-terminal" evidence="13">
    <location>
        <begin position="116"/>
        <end position="190"/>
    </location>
</feature>
<evidence type="ECO:0000256" key="7">
    <source>
        <dbReference type="ARBA" id="ARBA00023273"/>
    </source>
</evidence>
<keyword evidence="4 12" id="KW-0175">Coiled coil</keyword>
<evidence type="ECO:0000313" key="15">
    <source>
        <dbReference type="Proteomes" id="UP000006727"/>
    </source>
</evidence>
<evidence type="ECO:0000259" key="13">
    <source>
        <dbReference type="Pfam" id="PF14772"/>
    </source>
</evidence>
<evidence type="ECO:0000256" key="5">
    <source>
        <dbReference type="ARBA" id="ARBA00023069"/>
    </source>
</evidence>
<keyword evidence="3" id="KW-0282">Flagellum</keyword>
<dbReference type="InterPro" id="IPR039505">
    <property type="entry name" value="DRC1/2_N"/>
</dbReference>
<dbReference type="GO" id="GO:0003352">
    <property type="term" value="P:regulation of cilium movement"/>
    <property type="evidence" value="ECO:0000318"/>
    <property type="project" value="GO_Central"/>
</dbReference>
<dbReference type="PANTHER" id="PTHR21625:SF0">
    <property type="entry name" value="DYNEIN REGULATORY COMPLEX SUBUNIT 2"/>
    <property type="match status" value="1"/>
</dbReference>
<dbReference type="Proteomes" id="UP000006727">
    <property type="component" value="Chromosome 4"/>
</dbReference>
<evidence type="ECO:0000256" key="10">
    <source>
        <dbReference type="ARBA" id="ARBA00040899"/>
    </source>
</evidence>
<reference evidence="14" key="3">
    <citation type="submission" date="2020-12" db="UniProtKB">
        <authorList>
            <consortium name="EnsemblPlants"/>
        </authorList>
    </citation>
    <scope>IDENTIFICATION</scope>
</reference>
<evidence type="ECO:0000256" key="1">
    <source>
        <dbReference type="ARBA" id="ARBA00004611"/>
    </source>
</evidence>
<feature type="coiled-coil region" evidence="12">
    <location>
        <begin position="237"/>
        <end position="294"/>
    </location>
</feature>
<dbReference type="GO" id="GO:0005858">
    <property type="term" value="C:axonemal dynein complex"/>
    <property type="evidence" value="ECO:0007669"/>
    <property type="project" value="InterPro"/>
</dbReference>
<keyword evidence="2" id="KW-0963">Cytoplasm</keyword>
<dbReference type="EMBL" id="ABEU02000004">
    <property type="status" value="NOT_ANNOTATED_CDS"/>
    <property type="molecule type" value="Genomic_DNA"/>
</dbReference>
<keyword evidence="5" id="KW-0969">Cilium</keyword>
<evidence type="ECO:0000256" key="4">
    <source>
        <dbReference type="ARBA" id="ARBA00023054"/>
    </source>
</evidence>
<dbReference type="GO" id="GO:0005930">
    <property type="term" value="C:axoneme"/>
    <property type="evidence" value="ECO:0000318"/>
    <property type="project" value="GO_Central"/>
</dbReference>
<evidence type="ECO:0000256" key="8">
    <source>
        <dbReference type="ARBA" id="ARBA00037841"/>
    </source>
</evidence>
<evidence type="ECO:0000256" key="2">
    <source>
        <dbReference type="ARBA" id="ARBA00022490"/>
    </source>
</evidence>
<dbReference type="EnsemblPlants" id="Pp3c4_19280V3.2">
    <property type="protein sequence ID" value="Pp3c4_19280V3.2"/>
    <property type="gene ID" value="Pp3c4_19280"/>
</dbReference>
<accession>A0A7I4DKA4</accession>
<reference evidence="14 15" key="1">
    <citation type="journal article" date="2008" name="Science">
        <title>The Physcomitrella genome reveals evolutionary insights into the conquest of land by plants.</title>
        <authorList>
            <person name="Rensing S."/>
            <person name="Lang D."/>
            <person name="Zimmer A."/>
            <person name="Terry A."/>
            <person name="Salamov A."/>
            <person name="Shapiro H."/>
            <person name="Nishiyama T."/>
            <person name="Perroud P.-F."/>
            <person name="Lindquist E."/>
            <person name="Kamisugi Y."/>
            <person name="Tanahashi T."/>
            <person name="Sakakibara K."/>
            <person name="Fujita T."/>
            <person name="Oishi K."/>
            <person name="Shin-I T."/>
            <person name="Kuroki Y."/>
            <person name="Toyoda A."/>
            <person name="Suzuki Y."/>
            <person name="Hashimoto A."/>
            <person name="Yamaguchi K."/>
            <person name="Sugano A."/>
            <person name="Kohara Y."/>
            <person name="Fujiyama A."/>
            <person name="Anterola A."/>
            <person name="Aoki S."/>
            <person name="Ashton N."/>
            <person name="Barbazuk W.B."/>
            <person name="Barker E."/>
            <person name="Bennetzen J."/>
            <person name="Bezanilla M."/>
            <person name="Blankenship R."/>
            <person name="Cho S.H."/>
            <person name="Dutcher S."/>
            <person name="Estelle M."/>
            <person name="Fawcett J.A."/>
            <person name="Gundlach H."/>
            <person name="Hanada K."/>
            <person name="Heyl A."/>
            <person name="Hicks K.A."/>
            <person name="Hugh J."/>
            <person name="Lohr M."/>
            <person name="Mayer K."/>
            <person name="Melkozernov A."/>
            <person name="Murata T."/>
            <person name="Nelson D."/>
            <person name="Pils B."/>
            <person name="Prigge M."/>
            <person name="Reiss B."/>
            <person name="Renner T."/>
            <person name="Rombauts S."/>
            <person name="Rushton P."/>
            <person name="Sanderfoot A."/>
            <person name="Schween G."/>
            <person name="Shiu S.-H."/>
            <person name="Stueber K."/>
            <person name="Theodoulou F.L."/>
            <person name="Tu H."/>
            <person name="Van de Peer Y."/>
            <person name="Verrier P.J."/>
            <person name="Waters E."/>
            <person name="Wood A."/>
            <person name="Yang L."/>
            <person name="Cove D."/>
            <person name="Cuming A."/>
            <person name="Hasebe M."/>
            <person name="Lucas S."/>
            <person name="Mishler D.B."/>
            <person name="Reski R."/>
            <person name="Grigoriev I."/>
            <person name="Quatrano R.S."/>
            <person name="Boore J.L."/>
        </authorList>
    </citation>
    <scope>NUCLEOTIDE SEQUENCE [LARGE SCALE GENOMIC DNA]</scope>
    <source>
        <strain evidence="14 15">cv. Gransden 2004</strain>
    </source>
</reference>
<protein>
    <recommendedName>
        <fullName evidence="10">Dynein regulatory complex subunit 2</fullName>
    </recommendedName>
</protein>